<dbReference type="SUPFAM" id="SSF51735">
    <property type="entry name" value="NAD(P)-binding Rossmann-fold domains"/>
    <property type="match status" value="1"/>
</dbReference>
<dbReference type="Proteomes" id="UP001174934">
    <property type="component" value="Unassembled WGS sequence"/>
</dbReference>
<dbReference type="InterPro" id="IPR011032">
    <property type="entry name" value="GroES-like_sf"/>
</dbReference>
<dbReference type="Pfam" id="PF00107">
    <property type="entry name" value="ADH_zinc_N"/>
    <property type="match status" value="1"/>
</dbReference>
<evidence type="ECO:0000313" key="5">
    <source>
        <dbReference type="Proteomes" id="UP001174934"/>
    </source>
</evidence>
<dbReference type="SUPFAM" id="SSF50129">
    <property type="entry name" value="GroES-like"/>
    <property type="match status" value="1"/>
</dbReference>
<gene>
    <name evidence="4" type="ORF">B0T17DRAFT_520544</name>
</gene>
<dbReference type="GO" id="GO:0016651">
    <property type="term" value="F:oxidoreductase activity, acting on NAD(P)H"/>
    <property type="evidence" value="ECO:0007669"/>
    <property type="project" value="InterPro"/>
</dbReference>
<dbReference type="AlphaFoldDB" id="A0AA39XN19"/>
<organism evidence="4 5">
    <name type="scientific">Bombardia bombarda</name>
    <dbReference type="NCBI Taxonomy" id="252184"/>
    <lineage>
        <taxon>Eukaryota</taxon>
        <taxon>Fungi</taxon>
        <taxon>Dikarya</taxon>
        <taxon>Ascomycota</taxon>
        <taxon>Pezizomycotina</taxon>
        <taxon>Sordariomycetes</taxon>
        <taxon>Sordariomycetidae</taxon>
        <taxon>Sordariales</taxon>
        <taxon>Lasiosphaeriaceae</taxon>
        <taxon>Bombardia</taxon>
    </lineage>
</organism>
<evidence type="ECO:0000313" key="4">
    <source>
        <dbReference type="EMBL" id="KAK0637048.1"/>
    </source>
</evidence>
<dbReference type="Pfam" id="PF08240">
    <property type="entry name" value="ADH_N"/>
    <property type="match status" value="1"/>
</dbReference>
<dbReference type="Gene3D" id="3.40.50.720">
    <property type="entry name" value="NAD(P)-binding Rossmann-like Domain"/>
    <property type="match status" value="1"/>
</dbReference>
<feature type="domain" description="Enoyl reductase (ER)" evidence="3">
    <location>
        <begin position="59"/>
        <end position="381"/>
    </location>
</feature>
<reference evidence="4" key="1">
    <citation type="submission" date="2023-06" db="EMBL/GenBank/DDBJ databases">
        <title>Genome-scale phylogeny and comparative genomics of the fungal order Sordariales.</title>
        <authorList>
            <consortium name="Lawrence Berkeley National Laboratory"/>
            <person name="Hensen N."/>
            <person name="Bonometti L."/>
            <person name="Westerberg I."/>
            <person name="Brannstrom I.O."/>
            <person name="Guillou S."/>
            <person name="Cros-Aarteil S."/>
            <person name="Calhoun S."/>
            <person name="Haridas S."/>
            <person name="Kuo A."/>
            <person name="Mondo S."/>
            <person name="Pangilinan J."/>
            <person name="Riley R."/>
            <person name="LaButti K."/>
            <person name="Andreopoulos B."/>
            <person name="Lipzen A."/>
            <person name="Chen C."/>
            <person name="Yanf M."/>
            <person name="Daum C."/>
            <person name="Ng V."/>
            <person name="Clum A."/>
            <person name="Steindorff A."/>
            <person name="Ohm R."/>
            <person name="Martin F."/>
            <person name="Silar P."/>
            <person name="Natvig D."/>
            <person name="Lalanne C."/>
            <person name="Gautier V."/>
            <person name="Ament-velasquez S.L."/>
            <person name="Kruys A."/>
            <person name="Hutchinson M.I."/>
            <person name="Powell A.J."/>
            <person name="Barry K."/>
            <person name="Miller A.N."/>
            <person name="Grigoriev I.V."/>
            <person name="Debuchy R."/>
            <person name="Gladieux P."/>
            <person name="Thoren M.H."/>
            <person name="Johannesson H."/>
        </authorList>
    </citation>
    <scope>NUCLEOTIDE SEQUENCE</scope>
    <source>
        <strain evidence="4">SMH3391-2</strain>
    </source>
</reference>
<dbReference type="InterPro" id="IPR036291">
    <property type="entry name" value="NAD(P)-bd_dom_sf"/>
</dbReference>
<keyword evidence="5" id="KW-1185">Reference proteome</keyword>
<name>A0AA39XN19_9PEZI</name>
<evidence type="ECO:0000256" key="2">
    <source>
        <dbReference type="ARBA" id="ARBA00023002"/>
    </source>
</evidence>
<accession>A0AA39XN19</accession>
<proteinExistence type="inferred from homology"/>
<protein>
    <submittedName>
        <fullName evidence="4">Quinone oxidoreductase</fullName>
    </submittedName>
</protein>
<dbReference type="InterPro" id="IPR013154">
    <property type="entry name" value="ADH-like_N"/>
</dbReference>
<evidence type="ECO:0000259" key="3">
    <source>
        <dbReference type="SMART" id="SM00829"/>
    </source>
</evidence>
<dbReference type="CDD" id="cd08249">
    <property type="entry name" value="enoyl_reductase_like"/>
    <property type="match status" value="1"/>
</dbReference>
<dbReference type="PANTHER" id="PTHR45348">
    <property type="entry name" value="HYPOTHETICAL OXIDOREDUCTASE (EUROFUNG)"/>
    <property type="match status" value="1"/>
</dbReference>
<evidence type="ECO:0000256" key="1">
    <source>
        <dbReference type="ARBA" id="ARBA00008072"/>
    </source>
</evidence>
<dbReference type="SMART" id="SM00829">
    <property type="entry name" value="PKS_ER"/>
    <property type="match status" value="1"/>
</dbReference>
<keyword evidence="2" id="KW-0560">Oxidoreductase</keyword>
<dbReference type="InterPro" id="IPR013149">
    <property type="entry name" value="ADH-like_C"/>
</dbReference>
<dbReference type="InterPro" id="IPR047122">
    <property type="entry name" value="Trans-enoyl_RdTase-like"/>
</dbReference>
<dbReference type="PANTHER" id="PTHR45348:SF3">
    <property type="entry name" value="ENOYL REDUCTASE (ER) DOMAIN-CONTAINING PROTEIN"/>
    <property type="match status" value="1"/>
</dbReference>
<comment type="similarity">
    <text evidence="1">Belongs to the zinc-containing alcohol dehydrogenase family.</text>
</comment>
<comment type="caution">
    <text evidence="4">The sequence shown here is derived from an EMBL/GenBank/DDBJ whole genome shotgun (WGS) entry which is preliminary data.</text>
</comment>
<sequence>MSKLHPFLSILSTSPKHSVSPRSIKPIDLLHRYSQSSPRLQLQQTAAMSINQFQAVQKGGPFRLVQAPLPKPGPNEVCIRPKVVAINAIDYKNLKFGATVSEWPNVLGIEGAGTVESVGQGVTRFKAGDEVFTWLQRSQYNGAFQDVFTANESTVAKKPASLSFEEAASLGITFLTGAATVAAGLRIPLSGFAAKSTDYTSTPPQSILVLGGSSGVGAVAIQLLRAALPSATIISTSSAQHHAHLKSLGATTTLERSAQDNAATIKAATPGGAGVDAIIDAVGAAAKAAAVYDAFKSDGLKLYTLVITGPGVEPPKGFEVSLVGGITVLKKEPTIMQYLTELLESGKYKLPQKVEVVGQGWESVEKGLDKVSSVSGTKLVVKL</sequence>
<dbReference type="EMBL" id="JAULSR010000001">
    <property type="protein sequence ID" value="KAK0637048.1"/>
    <property type="molecule type" value="Genomic_DNA"/>
</dbReference>
<dbReference type="InterPro" id="IPR020843">
    <property type="entry name" value="ER"/>
</dbReference>
<dbReference type="Gene3D" id="3.90.180.10">
    <property type="entry name" value="Medium-chain alcohol dehydrogenases, catalytic domain"/>
    <property type="match status" value="1"/>
</dbReference>